<reference evidence="6" key="1">
    <citation type="submission" date="2015-07" db="EMBL/GenBank/DDBJ databases">
        <title>Lactobacillus ginsenosidimutans/EMML 3141/ whole genome sequencing.</title>
        <authorList>
            <person name="Kim M.K."/>
            <person name="Im W.-T."/>
            <person name="Srinivasan S."/>
            <person name="Lee J.-J."/>
        </authorList>
    </citation>
    <scope>NUCLEOTIDE SEQUENCE [LARGE SCALE GENOMIC DNA]</scope>
    <source>
        <strain evidence="6">EMML 3041</strain>
    </source>
</reference>
<dbReference type="Gene3D" id="3.40.109.10">
    <property type="entry name" value="NADH Oxidase"/>
    <property type="match status" value="1"/>
</dbReference>
<dbReference type="Pfam" id="PF00881">
    <property type="entry name" value="Nitroreductase"/>
    <property type="match status" value="1"/>
</dbReference>
<dbReference type="KEGG" id="lgn:ABM34_06555"/>
<accession>A0A0H4R0I1</accession>
<dbReference type="EMBL" id="CP012034">
    <property type="protein sequence ID" value="AKP67230.1"/>
    <property type="molecule type" value="Genomic_DNA"/>
</dbReference>
<evidence type="ECO:0000313" key="5">
    <source>
        <dbReference type="EMBL" id="AKP67230.1"/>
    </source>
</evidence>
<keyword evidence="1" id="KW-0285">Flavoprotein</keyword>
<dbReference type="InterPro" id="IPR029479">
    <property type="entry name" value="Nitroreductase"/>
</dbReference>
<dbReference type="InterPro" id="IPR000415">
    <property type="entry name" value="Nitroreductase-like"/>
</dbReference>
<evidence type="ECO:0000259" key="4">
    <source>
        <dbReference type="Pfam" id="PF00881"/>
    </source>
</evidence>
<dbReference type="OrthoDB" id="9812105at2"/>
<keyword evidence="3" id="KW-0560">Oxidoreductase</keyword>
<name>A0A0H4R0I1_9LACO</name>
<dbReference type="AlphaFoldDB" id="A0A0H4R0I1"/>
<feature type="domain" description="Nitroreductase" evidence="4">
    <location>
        <begin position="5"/>
        <end position="183"/>
    </location>
</feature>
<dbReference type="Proteomes" id="UP000036106">
    <property type="component" value="Chromosome"/>
</dbReference>
<keyword evidence="6" id="KW-1185">Reference proteome</keyword>
<evidence type="ECO:0000256" key="2">
    <source>
        <dbReference type="ARBA" id="ARBA00022643"/>
    </source>
</evidence>
<dbReference type="RefSeq" id="WP_048704404.1">
    <property type="nucleotide sequence ID" value="NZ_CP012034.1"/>
</dbReference>
<organism evidence="5 6">
    <name type="scientific">Companilactobacillus ginsenosidimutans</name>
    <dbReference type="NCBI Taxonomy" id="1007676"/>
    <lineage>
        <taxon>Bacteria</taxon>
        <taxon>Bacillati</taxon>
        <taxon>Bacillota</taxon>
        <taxon>Bacilli</taxon>
        <taxon>Lactobacillales</taxon>
        <taxon>Lactobacillaceae</taxon>
        <taxon>Companilactobacillus</taxon>
    </lineage>
</organism>
<dbReference type="InterPro" id="IPR050627">
    <property type="entry name" value="Nitroreductase/BluB"/>
</dbReference>
<dbReference type="PATRIC" id="fig|1007676.4.peg.1303"/>
<proteinExistence type="predicted"/>
<evidence type="ECO:0000256" key="1">
    <source>
        <dbReference type="ARBA" id="ARBA00022630"/>
    </source>
</evidence>
<sequence length="207" mass="23053">MTNLTRNSTRSFSDKQVNLDTLKSIISEAQQAPSWENSQPYHVFLATGDTAAKIRAAHEKNVNNKTKSWTEVVPPQTWTPAADANILDWQYQASNHPESKEFGGLNTTLFNAPAIVYITIKKDASNYVAYDAGAFGYGMLLAAQNHGLGAMPAYGFVRYPEEIHEYFEIPEDEAIFMGIGLGYASEDEINQFRPGRNDLDKILQIKG</sequence>
<gene>
    <name evidence="5" type="ORF">ABM34_06555</name>
</gene>
<evidence type="ECO:0000313" key="6">
    <source>
        <dbReference type="Proteomes" id="UP000036106"/>
    </source>
</evidence>
<dbReference type="CDD" id="cd02136">
    <property type="entry name" value="PnbA_NfnB-like"/>
    <property type="match status" value="1"/>
</dbReference>
<dbReference type="STRING" id="1007676.ABM34_06555"/>
<dbReference type="GO" id="GO:0016491">
    <property type="term" value="F:oxidoreductase activity"/>
    <property type="evidence" value="ECO:0007669"/>
    <property type="project" value="UniProtKB-KW"/>
</dbReference>
<dbReference type="SUPFAM" id="SSF55469">
    <property type="entry name" value="FMN-dependent nitroreductase-like"/>
    <property type="match status" value="1"/>
</dbReference>
<keyword evidence="2" id="KW-0288">FMN</keyword>
<protein>
    <submittedName>
        <fullName evidence="5">Nitroreductase</fullName>
    </submittedName>
</protein>
<dbReference type="PANTHER" id="PTHR23026">
    <property type="entry name" value="NADPH NITROREDUCTASE"/>
    <property type="match status" value="1"/>
</dbReference>
<evidence type="ECO:0000256" key="3">
    <source>
        <dbReference type="ARBA" id="ARBA00023002"/>
    </source>
</evidence>
<dbReference type="PANTHER" id="PTHR23026:SF90">
    <property type="entry name" value="IODOTYROSINE DEIODINASE 1"/>
    <property type="match status" value="1"/>
</dbReference>